<proteinExistence type="predicted"/>
<dbReference type="EMBL" id="JAKLJA010000018">
    <property type="protein sequence ID" value="MCG5075726.1"/>
    <property type="molecule type" value="Genomic_DNA"/>
</dbReference>
<name>A0A9X1RTC5_9BURK</name>
<dbReference type="AlphaFoldDB" id="A0A9X1RTC5"/>
<sequence>MPIGPRTPGLAARHTWSGNVATVFCIKTVHGKSIYPTMSLDFDALGVARGGLLEEAIRSAPCPLNSSYAGPLQQVLNDVARSSQAVSILSTPVNQISRPQLHGSLFEAFESAIEKWRGGYKYSRFMRARHIFTLVNIKLATGENISESGFKSRFPRDNTPTKQLLSEGYDSTFDKKELAAPISATDFENLPELNRKALAHLESRLNRVTSACHKALDDFCDVRQRIYDSQAAPPPSEITELALTHFRKGRGPTRKIYDNLSESSRFWVAANLVLRDELHKSYFNKQLSLAGLSGLMPVCHTSSNKVLFTALLSTHYLPRSTLIACLLLTIVTSRTI</sequence>
<dbReference type="Proteomes" id="UP001139308">
    <property type="component" value="Unassembled WGS sequence"/>
</dbReference>
<dbReference type="RefSeq" id="WP_238465580.1">
    <property type="nucleotide sequence ID" value="NZ_JAKLJA010000018.1"/>
</dbReference>
<organism evidence="1 2">
    <name type="scientific">Paraburkholderia tagetis</name>
    <dbReference type="NCBI Taxonomy" id="2913261"/>
    <lineage>
        <taxon>Bacteria</taxon>
        <taxon>Pseudomonadati</taxon>
        <taxon>Pseudomonadota</taxon>
        <taxon>Betaproteobacteria</taxon>
        <taxon>Burkholderiales</taxon>
        <taxon>Burkholderiaceae</taxon>
        <taxon>Paraburkholderia</taxon>
    </lineage>
</organism>
<protein>
    <submittedName>
        <fullName evidence="1">Uncharacterized protein</fullName>
    </submittedName>
</protein>
<gene>
    <name evidence="1" type="ORF">L5014_20495</name>
</gene>
<evidence type="ECO:0000313" key="2">
    <source>
        <dbReference type="Proteomes" id="UP001139308"/>
    </source>
</evidence>
<accession>A0A9X1RTC5</accession>
<reference evidence="1" key="1">
    <citation type="submission" date="2022-01" db="EMBL/GenBank/DDBJ databases">
        <title>Genome sequence and assembly of Parabukholderia sp. RG36.</title>
        <authorList>
            <person name="Chhetri G."/>
        </authorList>
    </citation>
    <scope>NUCLEOTIDE SEQUENCE</scope>
    <source>
        <strain evidence="1">RG36</strain>
    </source>
</reference>
<evidence type="ECO:0000313" key="1">
    <source>
        <dbReference type="EMBL" id="MCG5075726.1"/>
    </source>
</evidence>
<comment type="caution">
    <text evidence="1">The sequence shown here is derived from an EMBL/GenBank/DDBJ whole genome shotgun (WGS) entry which is preliminary data.</text>
</comment>
<keyword evidence="2" id="KW-1185">Reference proteome</keyword>